<dbReference type="RefSeq" id="WP_338685025.1">
    <property type="nucleotide sequence ID" value="NZ_AP024702.1"/>
</dbReference>
<protein>
    <submittedName>
        <fullName evidence="8">Nitroreductase</fullName>
    </submittedName>
</protein>
<evidence type="ECO:0000256" key="5">
    <source>
        <dbReference type="ARBA" id="ARBA00022857"/>
    </source>
</evidence>
<reference evidence="8 9" key="1">
    <citation type="submission" date="2021-06" db="EMBL/GenBank/DDBJ databases">
        <title>Complete genome of Haloferula helveola possessing various polysaccharide degrading enzymes.</title>
        <authorList>
            <person name="Takami H."/>
            <person name="Huang C."/>
            <person name="Hamasaki K."/>
        </authorList>
    </citation>
    <scope>NUCLEOTIDE SEQUENCE [LARGE SCALE GENOMIC DNA]</scope>
    <source>
        <strain evidence="8 9">CN-1</strain>
    </source>
</reference>
<evidence type="ECO:0000259" key="7">
    <source>
        <dbReference type="Pfam" id="PF00881"/>
    </source>
</evidence>
<evidence type="ECO:0000256" key="1">
    <source>
        <dbReference type="ARBA" id="ARBA00001917"/>
    </source>
</evidence>
<keyword evidence="4" id="KW-0288">FMN</keyword>
<evidence type="ECO:0000313" key="8">
    <source>
        <dbReference type="EMBL" id="BCX48702.1"/>
    </source>
</evidence>
<sequence>MSPSDLTTALQWRYATKAFDASKSIPTETWDALLQSLLLAPSSFGLQPWQFIVVEDANTRAQLREVSWGQSQVSDADKLVVFTTRTDVTPDDTKRWVTRLAEVQGQDPADLEGFGKVIDGFANNMTPEQRHAWNTRQTYIALGQFMTSAAVLGVDTCPLEGLDPKSYDRILGLEGTGYATSVGCAAGYRSPDDHSIERPKARFDISEVIRTV</sequence>
<dbReference type="CDD" id="cd02149">
    <property type="entry name" value="NfsB-like"/>
    <property type="match status" value="1"/>
</dbReference>
<dbReference type="InterPro" id="IPR033878">
    <property type="entry name" value="NfsB-like"/>
</dbReference>
<dbReference type="Gene3D" id="3.40.109.10">
    <property type="entry name" value="NADH Oxidase"/>
    <property type="match status" value="1"/>
</dbReference>
<dbReference type="Pfam" id="PF00881">
    <property type="entry name" value="Nitroreductase"/>
    <property type="match status" value="1"/>
</dbReference>
<dbReference type="InterPro" id="IPR029479">
    <property type="entry name" value="Nitroreductase"/>
</dbReference>
<dbReference type="InterPro" id="IPR000415">
    <property type="entry name" value="Nitroreductase-like"/>
</dbReference>
<dbReference type="EMBL" id="AP024702">
    <property type="protein sequence ID" value="BCX48702.1"/>
    <property type="molecule type" value="Genomic_DNA"/>
</dbReference>
<organism evidence="8 9">
    <name type="scientific">Haloferula helveola</name>
    <dbReference type="NCBI Taxonomy" id="490095"/>
    <lineage>
        <taxon>Bacteria</taxon>
        <taxon>Pseudomonadati</taxon>
        <taxon>Verrucomicrobiota</taxon>
        <taxon>Verrucomicrobiia</taxon>
        <taxon>Verrucomicrobiales</taxon>
        <taxon>Verrucomicrobiaceae</taxon>
        <taxon>Haloferula</taxon>
    </lineage>
</organism>
<proteinExistence type="inferred from homology"/>
<dbReference type="SUPFAM" id="SSF55469">
    <property type="entry name" value="FMN-dependent nitroreductase-like"/>
    <property type="match status" value="1"/>
</dbReference>
<evidence type="ECO:0000256" key="2">
    <source>
        <dbReference type="ARBA" id="ARBA00007118"/>
    </source>
</evidence>
<comment type="similarity">
    <text evidence="2">Belongs to the nitroreductase family.</text>
</comment>
<evidence type="ECO:0000256" key="6">
    <source>
        <dbReference type="ARBA" id="ARBA00023002"/>
    </source>
</evidence>
<gene>
    <name evidence="8" type="ORF">HAHE_26100</name>
</gene>
<keyword evidence="6" id="KW-0560">Oxidoreductase</keyword>
<keyword evidence="5" id="KW-0521">NADP</keyword>
<comment type="cofactor">
    <cofactor evidence="1">
        <name>FMN</name>
        <dbReference type="ChEBI" id="CHEBI:58210"/>
    </cofactor>
</comment>
<dbReference type="PANTHER" id="PTHR43673:SF2">
    <property type="entry name" value="NITROREDUCTASE"/>
    <property type="match status" value="1"/>
</dbReference>
<dbReference type="Proteomes" id="UP001374893">
    <property type="component" value="Chromosome"/>
</dbReference>
<feature type="domain" description="Nitroreductase" evidence="7">
    <location>
        <begin position="11"/>
        <end position="188"/>
    </location>
</feature>
<evidence type="ECO:0000256" key="4">
    <source>
        <dbReference type="ARBA" id="ARBA00022643"/>
    </source>
</evidence>
<keyword evidence="9" id="KW-1185">Reference proteome</keyword>
<keyword evidence="3" id="KW-0285">Flavoprotein</keyword>
<evidence type="ECO:0000256" key="3">
    <source>
        <dbReference type="ARBA" id="ARBA00022630"/>
    </source>
</evidence>
<name>A0ABN6H4V4_9BACT</name>
<dbReference type="PANTHER" id="PTHR43673">
    <property type="entry name" value="NAD(P)H NITROREDUCTASE YDGI-RELATED"/>
    <property type="match status" value="1"/>
</dbReference>
<evidence type="ECO:0000313" key="9">
    <source>
        <dbReference type="Proteomes" id="UP001374893"/>
    </source>
</evidence>
<accession>A0ABN6H4V4</accession>